<dbReference type="PANTHER" id="PTHR30055">
    <property type="entry name" value="HTH-TYPE TRANSCRIPTIONAL REGULATOR RUTR"/>
    <property type="match status" value="1"/>
</dbReference>
<dbReference type="PROSITE" id="PS50977">
    <property type="entry name" value="HTH_TETR_2"/>
    <property type="match status" value="1"/>
</dbReference>
<organism evidence="6 7">
    <name type="scientific">Agromyces marinus</name>
    <dbReference type="NCBI Taxonomy" id="1389020"/>
    <lineage>
        <taxon>Bacteria</taxon>
        <taxon>Bacillati</taxon>
        <taxon>Actinomycetota</taxon>
        <taxon>Actinomycetes</taxon>
        <taxon>Micrococcales</taxon>
        <taxon>Microbacteriaceae</taxon>
        <taxon>Agromyces</taxon>
    </lineage>
</organism>
<dbReference type="InterPro" id="IPR050109">
    <property type="entry name" value="HTH-type_TetR-like_transc_reg"/>
</dbReference>
<dbReference type="InterPro" id="IPR001647">
    <property type="entry name" value="HTH_TetR"/>
</dbReference>
<dbReference type="EMBL" id="AP027734">
    <property type="protein sequence ID" value="BDZ56042.1"/>
    <property type="molecule type" value="Genomic_DNA"/>
</dbReference>
<name>A0ABM8H5K8_9MICO</name>
<reference evidence="7" key="1">
    <citation type="journal article" date="2019" name="Int. J. Syst. Evol. Microbiol.">
        <title>The Global Catalogue of Microorganisms (GCM) 10K type strain sequencing project: providing services to taxonomists for standard genome sequencing and annotation.</title>
        <authorList>
            <consortium name="The Broad Institute Genomics Platform"/>
            <consortium name="The Broad Institute Genome Sequencing Center for Infectious Disease"/>
            <person name="Wu L."/>
            <person name="Ma J."/>
        </authorList>
    </citation>
    <scope>NUCLEOTIDE SEQUENCE [LARGE SCALE GENOMIC DNA]</scope>
    <source>
        <strain evidence="7">NBRC 109019</strain>
    </source>
</reference>
<dbReference type="Gene3D" id="1.10.357.10">
    <property type="entry name" value="Tetracycline Repressor, domain 2"/>
    <property type="match status" value="1"/>
</dbReference>
<evidence type="ECO:0000313" key="7">
    <source>
        <dbReference type="Proteomes" id="UP001321477"/>
    </source>
</evidence>
<dbReference type="RefSeq" id="WP_234659306.1">
    <property type="nucleotide sequence ID" value="NZ_AP027734.1"/>
</dbReference>
<evidence type="ECO:0000259" key="5">
    <source>
        <dbReference type="PROSITE" id="PS50977"/>
    </source>
</evidence>
<dbReference type="PANTHER" id="PTHR30055:SF234">
    <property type="entry name" value="HTH-TYPE TRANSCRIPTIONAL REGULATOR BETI"/>
    <property type="match status" value="1"/>
</dbReference>
<keyword evidence="7" id="KW-1185">Reference proteome</keyword>
<evidence type="ECO:0000256" key="3">
    <source>
        <dbReference type="ARBA" id="ARBA00023163"/>
    </source>
</evidence>
<dbReference type="InterPro" id="IPR009057">
    <property type="entry name" value="Homeodomain-like_sf"/>
</dbReference>
<evidence type="ECO:0000256" key="4">
    <source>
        <dbReference type="PROSITE-ProRule" id="PRU00335"/>
    </source>
</evidence>
<protein>
    <recommendedName>
        <fullName evidence="5">HTH tetR-type domain-containing protein</fullName>
    </recommendedName>
</protein>
<dbReference type="SUPFAM" id="SSF46689">
    <property type="entry name" value="Homeodomain-like"/>
    <property type="match status" value="1"/>
</dbReference>
<feature type="DNA-binding region" description="H-T-H motif" evidence="4">
    <location>
        <begin position="34"/>
        <end position="53"/>
    </location>
</feature>
<dbReference type="Proteomes" id="UP001321477">
    <property type="component" value="Chromosome"/>
</dbReference>
<sequence length="197" mass="20755">MPTDVTPASRVRAADELKHAALEQFAASGFAATSLQQIADAAGYAKSSVLYHYGSKEALLEAAIEPAVEAVEAALERFLAGSGTDPRAELVRDIVDLLIAHRQAVHVFLIQGPSLSELPIIARADLAIRRLDAALCGQGESVEDQVRFGIALGGAAFLLTAGRGFTDEAALPGDDDLRAALHRIIPDILAPVRHAES</sequence>
<accession>A0ABM8H5K8</accession>
<feature type="domain" description="HTH tetR-type" evidence="5">
    <location>
        <begin position="11"/>
        <end position="71"/>
    </location>
</feature>
<evidence type="ECO:0000256" key="2">
    <source>
        <dbReference type="ARBA" id="ARBA00023125"/>
    </source>
</evidence>
<dbReference type="PRINTS" id="PR00455">
    <property type="entry name" value="HTHTETR"/>
</dbReference>
<keyword evidence="3" id="KW-0804">Transcription</keyword>
<evidence type="ECO:0000313" key="6">
    <source>
        <dbReference type="EMBL" id="BDZ56042.1"/>
    </source>
</evidence>
<gene>
    <name evidence="6" type="ORF">GCM10025870_31150</name>
</gene>
<dbReference type="Pfam" id="PF00440">
    <property type="entry name" value="TetR_N"/>
    <property type="match status" value="1"/>
</dbReference>
<keyword evidence="2 4" id="KW-0238">DNA-binding</keyword>
<evidence type="ECO:0000256" key="1">
    <source>
        <dbReference type="ARBA" id="ARBA00023015"/>
    </source>
</evidence>
<keyword evidence="1" id="KW-0805">Transcription regulation</keyword>
<proteinExistence type="predicted"/>